<gene>
    <name evidence="1" type="ORF">AMQ22_00570</name>
</gene>
<organism evidence="1 2">
    <name type="scientific">Candidatus Methanofastidiosum methylothiophilum</name>
    <dbReference type="NCBI Taxonomy" id="1705564"/>
    <lineage>
        <taxon>Archaea</taxon>
        <taxon>Methanobacteriati</taxon>
        <taxon>Methanobacteriota</taxon>
        <taxon>Stenosarchaea group</taxon>
        <taxon>Candidatus Methanofastidiosia</taxon>
        <taxon>Candidatus Methanofastidiosales</taxon>
        <taxon>Candidatus Methanofastidiosaceae</taxon>
        <taxon>Candidatus Methanofastidiosum</taxon>
    </lineage>
</organism>
<comment type="caution">
    <text evidence="1">The sequence shown here is derived from an EMBL/GenBank/DDBJ whole genome shotgun (WGS) entry which is preliminary data.</text>
</comment>
<proteinExistence type="predicted"/>
<dbReference type="EMBL" id="LNGC01000016">
    <property type="protein sequence ID" value="KYC52779.1"/>
    <property type="molecule type" value="Genomic_DNA"/>
</dbReference>
<dbReference type="Proteomes" id="UP000075398">
    <property type="component" value="Unassembled WGS sequence"/>
</dbReference>
<evidence type="ECO:0000313" key="1">
    <source>
        <dbReference type="EMBL" id="KYC52779.1"/>
    </source>
</evidence>
<sequence>MCLSEKFLWTEGDLILHTDVYGITEKEYKKADKSLDEVIKSLNDSIYHPQI</sequence>
<accession>A0A150J6A0</accession>
<name>A0A150J6A0_9EURY</name>
<reference evidence="1 2" key="1">
    <citation type="journal article" date="2016" name="ISME J.">
        <title>Chasing the elusive Euryarchaeota class WSA2: genomes reveal a uniquely fastidious methyl-reducing methanogen.</title>
        <authorList>
            <person name="Nobu M.K."/>
            <person name="Narihiro T."/>
            <person name="Kuroda K."/>
            <person name="Mei R."/>
            <person name="Liu W.T."/>
        </authorList>
    </citation>
    <scope>NUCLEOTIDE SEQUENCE [LARGE SCALE GENOMIC DNA]</scope>
    <source>
        <strain evidence="1">U1lsi0528_Bin055</strain>
    </source>
</reference>
<protein>
    <submittedName>
        <fullName evidence="1">Uncharacterized protein</fullName>
    </submittedName>
</protein>
<dbReference type="AlphaFoldDB" id="A0A150J6A0"/>
<evidence type="ECO:0000313" key="2">
    <source>
        <dbReference type="Proteomes" id="UP000075398"/>
    </source>
</evidence>